<comment type="caution">
    <text evidence="1">The sequence shown here is derived from an EMBL/GenBank/DDBJ whole genome shotgun (WGS) entry which is preliminary data.</text>
</comment>
<dbReference type="RefSeq" id="WP_327787419.1">
    <property type="nucleotide sequence ID" value="NZ_JARGEQ010000006.1"/>
</dbReference>
<dbReference type="AlphaFoldDB" id="A0AAP3UXM1"/>
<reference evidence="1 2" key="1">
    <citation type="submission" date="2023-03" db="EMBL/GenBank/DDBJ databases">
        <title>YIM 152171 draft genome.</title>
        <authorList>
            <person name="Yang Z."/>
        </authorList>
    </citation>
    <scope>NUCLEOTIDE SEQUENCE [LARGE SCALE GENOMIC DNA]</scope>
    <source>
        <strain evidence="1 2">YIM 152171</strain>
    </source>
</reference>
<proteinExistence type="predicted"/>
<accession>A0AAP3UXM1</accession>
<organism evidence="1 2">
    <name type="scientific">Marinimicrococcus flavescens</name>
    <dbReference type="NCBI Taxonomy" id="3031815"/>
    <lineage>
        <taxon>Bacteria</taxon>
        <taxon>Pseudomonadati</taxon>
        <taxon>Pseudomonadota</taxon>
        <taxon>Alphaproteobacteria</taxon>
        <taxon>Geminicoccales</taxon>
        <taxon>Geminicoccaceae</taxon>
        <taxon>Marinimicrococcus</taxon>
    </lineage>
</organism>
<name>A0AAP3UXM1_9PROT</name>
<gene>
    <name evidence="1" type="ORF">PZ740_01265</name>
</gene>
<evidence type="ECO:0000313" key="2">
    <source>
        <dbReference type="Proteomes" id="UP001301140"/>
    </source>
</evidence>
<protein>
    <submittedName>
        <fullName evidence="1">Uncharacterized protein</fullName>
    </submittedName>
</protein>
<dbReference type="EMBL" id="JARGEQ010000006">
    <property type="protein sequence ID" value="MDF1585010.1"/>
    <property type="molecule type" value="Genomic_DNA"/>
</dbReference>
<sequence>MEEQDRVVSESGVEIEERAVATARGVLPAVREMAAELPFAAEPADFLVALERLAAEEGA</sequence>
<dbReference type="Proteomes" id="UP001301140">
    <property type="component" value="Unassembled WGS sequence"/>
</dbReference>
<keyword evidence="2" id="KW-1185">Reference proteome</keyword>
<evidence type="ECO:0000313" key="1">
    <source>
        <dbReference type="EMBL" id="MDF1585010.1"/>
    </source>
</evidence>